<dbReference type="InterPro" id="IPR050991">
    <property type="entry name" value="ECM_Regulatory_Proteins"/>
</dbReference>
<dbReference type="InterPro" id="IPR036116">
    <property type="entry name" value="FN3_sf"/>
</dbReference>
<gene>
    <name evidence="3" type="ORF">CDAUBV1_LOCUS2884</name>
</gene>
<feature type="non-terminal residue" evidence="3">
    <location>
        <position position="983"/>
    </location>
</feature>
<feature type="domain" description="Fibronectin type-III" evidence="2">
    <location>
        <begin position="890"/>
        <end position="983"/>
    </location>
</feature>
<evidence type="ECO:0000313" key="3">
    <source>
        <dbReference type="EMBL" id="CAL5130717.1"/>
    </source>
</evidence>
<dbReference type="AlphaFoldDB" id="A0AAV2T5A1"/>
<feature type="domain" description="Fibronectin type-III" evidence="2">
    <location>
        <begin position="597"/>
        <end position="695"/>
    </location>
</feature>
<dbReference type="SUPFAM" id="SSF49265">
    <property type="entry name" value="Fibronectin type III"/>
    <property type="match status" value="3"/>
</dbReference>
<name>A0AAV2T5A1_CALDB</name>
<dbReference type="PANTHER" id="PTHR46708">
    <property type="entry name" value="TENASCIN"/>
    <property type="match status" value="1"/>
</dbReference>
<evidence type="ECO:0000313" key="4">
    <source>
        <dbReference type="Proteomes" id="UP001497525"/>
    </source>
</evidence>
<dbReference type="Pfam" id="PF00041">
    <property type="entry name" value="fn3"/>
    <property type="match status" value="2"/>
</dbReference>
<dbReference type="InterPro" id="IPR003961">
    <property type="entry name" value="FN3_dom"/>
</dbReference>
<evidence type="ECO:0000259" key="2">
    <source>
        <dbReference type="PROSITE" id="PS50853"/>
    </source>
</evidence>
<proteinExistence type="predicted"/>
<comment type="caution">
    <text evidence="3">The sequence shown here is derived from an EMBL/GenBank/DDBJ whole genome shotgun (WGS) entry which is preliminary data.</text>
</comment>
<evidence type="ECO:0000256" key="1">
    <source>
        <dbReference type="ARBA" id="ARBA00022737"/>
    </source>
</evidence>
<feature type="domain" description="Fibronectin type-III" evidence="2">
    <location>
        <begin position="699"/>
        <end position="794"/>
    </location>
</feature>
<dbReference type="InterPro" id="IPR013783">
    <property type="entry name" value="Ig-like_fold"/>
</dbReference>
<dbReference type="Gene3D" id="2.60.40.10">
    <property type="entry name" value="Immunoglobulins"/>
    <property type="match status" value="3"/>
</dbReference>
<sequence length="983" mass="110637">MLYFQGTRVRKAVWYGSKGVRRIILKKLDEQSAQVQNFEFANGDSYNFVAFRRASIFFEYHIRILCTAIWKQANSRWSKSLSNTAMRNERCRVVCLDKPSNESRNPKRNPSSSSTVLLKMTERTVALSRSRRKLRQTKSDVSNSVGKLRIIETKVEYFSESALFSSPFQPFLTEPIYSAVNEQYVLVTLANVRGLVVVNKVHRLASCSYTKINGGSHPGLEQWKLDPEVITENDIQLRLRRPLKNENDVRLNYCLFSFPSYCNDSNNFKESNCFSVSTNSLASIFSLNATDKVTFNVSKTRVKIWLSDVQGRRASSILVSTVDVGNDKSILKVELRKNQLHIWMKGNWNERKSTRFAVFFHDGCGQCFGAILLSCRGCSKDSRVGPDFYDSPCEKIVPSFVLQSTMAEENGSFFYRIPEVIWLVMKGYSLTVRTYTKVVNYISTPRSFHAQLSAMPDNRSKITLIWKPPVQNGYLVNRYLVLLKHGRDYHKGNCTHIFAFEEETRNHSSKHKMNSTVQSELFGNFCSPQKFHTIVEPDGLFSTEGLQHAMNCNNCFFHFEVEVESAEAYTAALFAYSAKYSSSNYTILTFPLNSPPAPNGVTASAINATQFTIAWTPRKVSNGFNVDQFFVVACSVTRDPATLSKKISAFESNSASFVNGVKPCTHYLAFVFARDSVQDILSSSPSVVGFQTLADVPNIPSIIRLSNLGARTQELVWQEPQSRVCPHEYVVERVDGDQVFHLDVPSNQHNFTFTGLMDNRNYTYRVRARAQPGSVLGPYSSPRTLTTITSVPPAPKNVQVTEIHDVQFSISWDSSAVDPIKEEYFVVANPAEKDLRALTVNSTVNRTTINNTHHCTAYVVVVYATDNSFGTISQPSDGVAVKTHASEPPKPSIRSVENVRPGVQKLIWNETSQICECQHIITRSEGNYSGRDLEVYVPCNTTEYIFTGLRLNTVHVYRLRTLAQPGDVLGPLSDAVSLATSPS</sequence>
<reference evidence="3" key="1">
    <citation type="submission" date="2024-06" db="EMBL/GenBank/DDBJ databases">
        <authorList>
            <person name="Liu X."/>
            <person name="Lenzi L."/>
            <person name="Haldenby T S."/>
            <person name="Uol C."/>
        </authorList>
    </citation>
    <scope>NUCLEOTIDE SEQUENCE</scope>
</reference>
<organism evidence="3 4">
    <name type="scientific">Calicophoron daubneyi</name>
    <name type="common">Rumen fluke</name>
    <name type="synonym">Paramphistomum daubneyi</name>
    <dbReference type="NCBI Taxonomy" id="300641"/>
    <lineage>
        <taxon>Eukaryota</taxon>
        <taxon>Metazoa</taxon>
        <taxon>Spiralia</taxon>
        <taxon>Lophotrochozoa</taxon>
        <taxon>Platyhelminthes</taxon>
        <taxon>Trematoda</taxon>
        <taxon>Digenea</taxon>
        <taxon>Plagiorchiida</taxon>
        <taxon>Pronocephalata</taxon>
        <taxon>Paramphistomoidea</taxon>
        <taxon>Paramphistomidae</taxon>
        <taxon>Calicophoron</taxon>
    </lineage>
</organism>
<keyword evidence="1" id="KW-0677">Repeat</keyword>
<dbReference type="PANTHER" id="PTHR46708:SF2">
    <property type="entry name" value="FIBRONECTIN TYPE-III DOMAIN-CONTAINING PROTEIN"/>
    <property type="match status" value="1"/>
</dbReference>
<dbReference type="EMBL" id="CAXLJL010000071">
    <property type="protein sequence ID" value="CAL5130717.1"/>
    <property type="molecule type" value="Genomic_DNA"/>
</dbReference>
<dbReference type="CDD" id="cd00063">
    <property type="entry name" value="FN3"/>
    <property type="match status" value="3"/>
</dbReference>
<dbReference type="PROSITE" id="PS50853">
    <property type="entry name" value="FN3"/>
    <property type="match status" value="3"/>
</dbReference>
<dbReference type="SMART" id="SM00060">
    <property type="entry name" value="FN3"/>
    <property type="match status" value="4"/>
</dbReference>
<protein>
    <recommendedName>
        <fullName evidence="2">Fibronectin type-III domain-containing protein</fullName>
    </recommendedName>
</protein>
<dbReference type="Proteomes" id="UP001497525">
    <property type="component" value="Unassembled WGS sequence"/>
</dbReference>
<accession>A0AAV2T5A1</accession>